<protein>
    <submittedName>
        <fullName evidence="1">Uncharacterized protein</fullName>
    </submittedName>
</protein>
<organism evidence="1 2">
    <name type="scientific">Catharanthus roseus</name>
    <name type="common">Madagascar periwinkle</name>
    <name type="synonym">Vinca rosea</name>
    <dbReference type="NCBI Taxonomy" id="4058"/>
    <lineage>
        <taxon>Eukaryota</taxon>
        <taxon>Viridiplantae</taxon>
        <taxon>Streptophyta</taxon>
        <taxon>Embryophyta</taxon>
        <taxon>Tracheophyta</taxon>
        <taxon>Spermatophyta</taxon>
        <taxon>Magnoliopsida</taxon>
        <taxon>eudicotyledons</taxon>
        <taxon>Gunneridae</taxon>
        <taxon>Pentapetalae</taxon>
        <taxon>asterids</taxon>
        <taxon>lamiids</taxon>
        <taxon>Gentianales</taxon>
        <taxon>Apocynaceae</taxon>
        <taxon>Rauvolfioideae</taxon>
        <taxon>Vinceae</taxon>
        <taxon>Catharanthinae</taxon>
        <taxon>Catharanthus</taxon>
    </lineage>
</organism>
<evidence type="ECO:0000313" key="2">
    <source>
        <dbReference type="Proteomes" id="UP001060085"/>
    </source>
</evidence>
<dbReference type="Proteomes" id="UP001060085">
    <property type="component" value="Linkage Group LG03"/>
</dbReference>
<gene>
    <name evidence="1" type="ORF">M9H77_12192</name>
</gene>
<comment type="caution">
    <text evidence="1">The sequence shown here is derived from an EMBL/GenBank/DDBJ whole genome shotgun (WGS) entry which is preliminary data.</text>
</comment>
<keyword evidence="2" id="KW-1185">Reference proteome</keyword>
<evidence type="ECO:0000313" key="1">
    <source>
        <dbReference type="EMBL" id="KAI5671828.1"/>
    </source>
</evidence>
<dbReference type="EMBL" id="CM044703">
    <property type="protein sequence ID" value="KAI5671828.1"/>
    <property type="molecule type" value="Genomic_DNA"/>
</dbReference>
<proteinExistence type="predicted"/>
<sequence>MLLFSGASSAVRHTQLSNLRLQMLGTISTRRTRMMRNRRREGRKVKSKRRREGKQEEEAVAEKEEQKKQRRNFGEEENGDDDQGFRGYDIPDINNTHTICVITKFSKKHGDNVDQ</sequence>
<reference evidence="2" key="1">
    <citation type="journal article" date="2023" name="Nat. Plants">
        <title>Single-cell RNA sequencing provides a high-resolution roadmap for understanding the multicellular compartmentation of specialized metabolism.</title>
        <authorList>
            <person name="Sun S."/>
            <person name="Shen X."/>
            <person name="Li Y."/>
            <person name="Li Y."/>
            <person name="Wang S."/>
            <person name="Li R."/>
            <person name="Zhang H."/>
            <person name="Shen G."/>
            <person name="Guo B."/>
            <person name="Wei J."/>
            <person name="Xu J."/>
            <person name="St-Pierre B."/>
            <person name="Chen S."/>
            <person name="Sun C."/>
        </authorList>
    </citation>
    <scope>NUCLEOTIDE SEQUENCE [LARGE SCALE GENOMIC DNA]</scope>
</reference>
<name>A0ACC0BGX3_CATRO</name>
<accession>A0ACC0BGX3</accession>